<evidence type="ECO:0000256" key="1">
    <source>
        <dbReference type="SAM" id="MobiDB-lite"/>
    </source>
</evidence>
<comment type="caution">
    <text evidence="2">The sequence shown here is derived from an EMBL/GenBank/DDBJ whole genome shotgun (WGS) entry which is preliminary data.</text>
</comment>
<feature type="non-terminal residue" evidence="2">
    <location>
        <position position="637"/>
    </location>
</feature>
<feature type="region of interest" description="Disordered" evidence="1">
    <location>
        <begin position="49"/>
        <end position="159"/>
    </location>
</feature>
<dbReference type="OrthoDB" id="6159439at2759"/>
<feature type="compositionally biased region" description="Basic residues" evidence="1">
    <location>
        <begin position="50"/>
        <end position="68"/>
    </location>
</feature>
<proteinExistence type="predicted"/>
<evidence type="ECO:0000313" key="3">
    <source>
        <dbReference type="Proteomes" id="UP000673691"/>
    </source>
</evidence>
<organism evidence="2 3">
    <name type="scientific">Olpidium bornovanus</name>
    <dbReference type="NCBI Taxonomy" id="278681"/>
    <lineage>
        <taxon>Eukaryota</taxon>
        <taxon>Fungi</taxon>
        <taxon>Fungi incertae sedis</taxon>
        <taxon>Olpidiomycota</taxon>
        <taxon>Olpidiomycotina</taxon>
        <taxon>Olpidiomycetes</taxon>
        <taxon>Olpidiales</taxon>
        <taxon>Olpidiaceae</taxon>
        <taxon>Olpidium</taxon>
    </lineage>
</organism>
<name>A0A8H7ZZD1_9FUNG</name>
<accession>A0A8H7ZZD1</accession>
<gene>
    <name evidence="2" type="ORF">BJ554DRAFT_5611</name>
</gene>
<reference evidence="2 3" key="1">
    <citation type="journal article" name="Sci. Rep.">
        <title>Genome-scale phylogenetic analyses confirm Olpidium as the closest living zoosporic fungus to the non-flagellated, terrestrial fungi.</title>
        <authorList>
            <person name="Chang Y."/>
            <person name="Rochon D."/>
            <person name="Sekimoto S."/>
            <person name="Wang Y."/>
            <person name="Chovatia M."/>
            <person name="Sandor L."/>
            <person name="Salamov A."/>
            <person name="Grigoriev I.V."/>
            <person name="Stajich J.E."/>
            <person name="Spatafora J.W."/>
        </authorList>
    </citation>
    <scope>NUCLEOTIDE SEQUENCE [LARGE SCALE GENOMIC DNA]</scope>
    <source>
        <strain evidence="2">S191</strain>
    </source>
</reference>
<evidence type="ECO:0008006" key="4">
    <source>
        <dbReference type="Google" id="ProtNLM"/>
    </source>
</evidence>
<feature type="compositionally biased region" description="Basic and acidic residues" evidence="1">
    <location>
        <begin position="349"/>
        <end position="363"/>
    </location>
</feature>
<keyword evidence="3" id="KW-1185">Reference proteome</keyword>
<feature type="region of interest" description="Disordered" evidence="1">
    <location>
        <begin position="347"/>
        <end position="426"/>
    </location>
</feature>
<protein>
    <recommendedName>
        <fullName evidence="4">Homeobox domain-containing protein</fullName>
    </recommendedName>
</protein>
<dbReference type="InterPro" id="IPR009057">
    <property type="entry name" value="Homeodomain-like_sf"/>
</dbReference>
<feature type="compositionally biased region" description="Acidic residues" evidence="1">
    <location>
        <begin position="371"/>
        <end position="381"/>
    </location>
</feature>
<dbReference type="AlphaFoldDB" id="A0A8H7ZZD1"/>
<dbReference type="Proteomes" id="UP000673691">
    <property type="component" value="Unassembled WGS sequence"/>
</dbReference>
<feature type="region of interest" description="Disordered" evidence="1">
    <location>
        <begin position="223"/>
        <end position="254"/>
    </location>
</feature>
<evidence type="ECO:0000313" key="2">
    <source>
        <dbReference type="EMBL" id="KAG5462094.1"/>
    </source>
</evidence>
<dbReference type="SUPFAM" id="SSF46689">
    <property type="entry name" value="Homeodomain-like"/>
    <property type="match status" value="1"/>
</dbReference>
<dbReference type="EMBL" id="JAEFCI010002636">
    <property type="protein sequence ID" value="KAG5462094.1"/>
    <property type="molecule type" value="Genomic_DNA"/>
</dbReference>
<dbReference type="Gene3D" id="1.10.10.60">
    <property type="entry name" value="Homeodomain-like"/>
    <property type="match status" value="1"/>
</dbReference>
<sequence length="637" mass="68364">MVAFCGGKLSQIALGLRPHRTYLLSNKFANLDTDLRQFEPPPWIGQVERRARRQRRARRGCRVPLRRRASFETRTPRQARTAAQHPPPPPRPAHLSAHRPTAALTTAHVDESSVAGGRPDGPLPSPPQARGLPPGEVIPGGALTDAGRPAAHDLPFFDLSPAPPDAQFTFPDVGRHAGPSADPAAAKKMPRRYTKEELKLLNEVWARDQSPNLETRRILAERVGGGATASDSAERAPQASGSQAPKTSPADDHLSDAAISSFSFPRATGHIASFNFPASTPLGSGSDAASALVALAASVPATPTGNFGSTHAQGRKRPAGSLAYERELASLPDARRYKPEETEVLNEMYQREKNPDLEAEDSRKRKSAGGNEDDGDEDEAAAADSRDYANASVEMDYGSDNDAKHVDASYGPGGSDTGRSKARRARRARLFSDDQQAVLEKVWQETDDPDLNRRKQISAELGVAPRNVYLGGGPEAASGLLVPVASAADAASGTTGAGFQLLMDPELRMRLADGNADVVHVMLVRREPPESQHRLWWATQKISRLPGLVRDEGLDVDEEVAENDAGVAIAGGGAVDTNTPAYNEVEGDEVEPVSKDADETTGMYLSDSEPSNINAVWPANREAEDYYGVHRDGNETD</sequence>